<evidence type="ECO:0000256" key="5">
    <source>
        <dbReference type="ARBA" id="ARBA00022695"/>
    </source>
</evidence>
<dbReference type="SUPFAM" id="SSF64484">
    <property type="entry name" value="beta and beta-prime subunits of DNA dependent RNA-polymerase"/>
    <property type="match status" value="1"/>
</dbReference>
<dbReference type="Proteomes" id="UP000596247">
    <property type="component" value="Chromosome"/>
</dbReference>
<dbReference type="GO" id="GO:0003899">
    <property type="term" value="F:DNA-directed RNA polymerase activity"/>
    <property type="evidence" value="ECO:0007669"/>
    <property type="project" value="UniProtKB-EC"/>
</dbReference>
<evidence type="ECO:0000256" key="6">
    <source>
        <dbReference type="ARBA" id="ARBA00023163"/>
    </source>
</evidence>
<dbReference type="GO" id="GO:0006351">
    <property type="term" value="P:DNA-templated transcription"/>
    <property type="evidence" value="ECO:0007669"/>
    <property type="project" value="InterPro"/>
</dbReference>
<evidence type="ECO:0000256" key="3">
    <source>
        <dbReference type="ARBA" id="ARBA00022478"/>
    </source>
</evidence>
<dbReference type="InterPro" id="IPR007120">
    <property type="entry name" value="DNA-dir_RNAP_su2_dom"/>
</dbReference>
<dbReference type="GO" id="GO:0003677">
    <property type="term" value="F:DNA binding"/>
    <property type="evidence" value="ECO:0007669"/>
    <property type="project" value="InterPro"/>
</dbReference>
<evidence type="ECO:0000256" key="4">
    <source>
        <dbReference type="ARBA" id="ARBA00022679"/>
    </source>
</evidence>
<name>A0A7R8R6E1_9CAUD</name>
<evidence type="ECO:0000256" key="1">
    <source>
        <dbReference type="ARBA" id="ARBA00006835"/>
    </source>
</evidence>
<reference evidence="9 10" key="1">
    <citation type="submission" date="2020-09" db="EMBL/GenBank/DDBJ databases">
        <authorList>
            <person name="Jameson E."/>
        </authorList>
    </citation>
    <scope>NUCLEOTIDE SEQUENCE [LARGE SCALE GENOMIC DNA]</scope>
</reference>
<comment type="catalytic activity">
    <reaction evidence="7">
        <text>RNA(n) + a ribonucleoside 5'-triphosphate = RNA(n+1) + diphosphate</text>
        <dbReference type="Rhea" id="RHEA:21248"/>
        <dbReference type="Rhea" id="RHEA-COMP:14527"/>
        <dbReference type="Rhea" id="RHEA-COMP:17342"/>
        <dbReference type="ChEBI" id="CHEBI:33019"/>
        <dbReference type="ChEBI" id="CHEBI:61557"/>
        <dbReference type="ChEBI" id="CHEBI:140395"/>
        <dbReference type="EC" id="2.7.7.6"/>
    </reaction>
</comment>
<organism evidence="9 10">
    <name type="scientific">Klebsiella phage vB_KvM-Eowyn</name>
    <dbReference type="NCBI Taxonomy" id="2762819"/>
    <lineage>
        <taxon>Viruses</taxon>
        <taxon>Duplodnaviria</taxon>
        <taxon>Heunggongvirae</taxon>
        <taxon>Uroviricota</taxon>
        <taxon>Caudoviricetes</taxon>
        <taxon>Chimalliviridae</taxon>
        <taxon>Eowynvirus</taxon>
        <taxon>Eowynvirus eowyn</taxon>
    </lineage>
</organism>
<evidence type="ECO:0000259" key="8">
    <source>
        <dbReference type="Pfam" id="PF00562"/>
    </source>
</evidence>
<sequence length="688" mass="77873">MVEYIHNELTVENLGGISSLQVFPGNNSSPREQMATSQIGQSLLPYGCAERFLQTGDEFQYGTCTFNVSIPVDAEIIDVVHKVNTAVHHGKIKVNPVMSVIWRDIDKVSVFGVTHIERFHAAHQAFGIRYKEHKTNMAKIRPGMGVERGTVLMHSPGISETGAYAYSVNANVAFLSVPGVDNDGIIMGSQLIHDFTATGIVSLNAKWGSDKYPLNLYGTKDYYQPFPNIGDKIRPDGLVMAFREYDLFSAVVDMTPEALMEVDYTWDTCYYGKPNGEVLDITVLHQNTRPEITPTGMSEQARMYFNESQRYYGQLRNTYNELRRKYRNLTLTPALQNLLVRAEAENPEQQSNVQKTMHKDSLDDWHVYLTFAYDVVPSIGSKLTDHHGGKGVIVGIWDEQDMPIDEWGTRAGLIMDPESTINRMNLGRIYEHGTNWYSARIINRLLYLRETRPDTFYQDAWDELMRYYKTVSIRHYRLMEHHYRNDKDIINHVNYVMQFRDGIHLHMPPDREDAGYPSYCNLKETYPEFKAGPVEYRTRKGRWITTKKPVKIASMAIILLEKTGEDWSAVSTPKMQHYGIPAMVTNDDKYSTPGREQAVKLPGEAETRLLGSTVGGDVTADLVDLPNIPGGQKQIAKTLLLAENPSDVGDILNKEQFPDGSNRALQLNKHVLLCSGITFASEGDSCDK</sequence>
<dbReference type="Pfam" id="PF00562">
    <property type="entry name" value="RNA_pol_Rpb2_6"/>
    <property type="match status" value="1"/>
</dbReference>
<keyword evidence="6" id="KW-0804">Transcription</keyword>
<evidence type="ECO:0000256" key="7">
    <source>
        <dbReference type="ARBA" id="ARBA00048552"/>
    </source>
</evidence>
<dbReference type="GO" id="GO:0000428">
    <property type="term" value="C:DNA-directed RNA polymerase complex"/>
    <property type="evidence" value="ECO:0007669"/>
    <property type="project" value="UniProtKB-KW"/>
</dbReference>
<keyword evidence="4" id="KW-0808">Transferase</keyword>
<accession>A0A7R8R6E1</accession>
<evidence type="ECO:0000256" key="2">
    <source>
        <dbReference type="ARBA" id="ARBA00012418"/>
    </source>
</evidence>
<keyword evidence="3" id="KW-0240">DNA-directed RNA polymerase</keyword>
<protein>
    <recommendedName>
        <fullName evidence="2">DNA-directed RNA polymerase</fullName>
        <ecNumber evidence="2">2.7.7.6</ecNumber>
    </recommendedName>
</protein>
<keyword evidence="5" id="KW-0548">Nucleotidyltransferase</keyword>
<dbReference type="Gene3D" id="2.40.270.10">
    <property type="entry name" value="DNA-directed RNA polymerase, subunit 2, domain 6"/>
    <property type="match status" value="1"/>
</dbReference>
<dbReference type="EC" id="2.7.7.6" evidence="2"/>
<comment type="similarity">
    <text evidence="1">Belongs to the RNA polymerase beta chain family.</text>
</comment>
<feature type="domain" description="DNA-directed RNA polymerase subunit 2 hybrid-binding" evidence="8">
    <location>
        <begin position="362"/>
        <end position="439"/>
    </location>
</feature>
<evidence type="ECO:0000313" key="9">
    <source>
        <dbReference type="EMBL" id="CAD5236089.1"/>
    </source>
</evidence>
<dbReference type="EMBL" id="LR881104">
    <property type="protein sequence ID" value="CAD5236089.1"/>
    <property type="molecule type" value="Genomic_DNA"/>
</dbReference>
<dbReference type="InterPro" id="IPR037033">
    <property type="entry name" value="DNA-dir_RNAP_su2_hyb_sf"/>
</dbReference>
<proteinExistence type="inferred from homology"/>
<evidence type="ECO:0000313" key="10">
    <source>
        <dbReference type="Proteomes" id="UP000596247"/>
    </source>
</evidence>
<keyword evidence="10" id="KW-1185">Reference proteome</keyword>
<gene>
    <name evidence="9" type="ORF">LLCLJKAH_00100</name>
</gene>